<dbReference type="EMBL" id="JMCB01000021">
    <property type="protein sequence ID" value="KFE62543.1"/>
    <property type="molecule type" value="Genomic_DNA"/>
</dbReference>
<gene>
    <name evidence="1" type="ORF">DB31_3977</name>
</gene>
<evidence type="ECO:0000313" key="2">
    <source>
        <dbReference type="Proteomes" id="UP000028725"/>
    </source>
</evidence>
<reference evidence="1 2" key="1">
    <citation type="submission" date="2014-04" db="EMBL/GenBank/DDBJ databases">
        <title>Genome assembly of Hyalangium minutum DSM 14724.</title>
        <authorList>
            <person name="Sharma G."/>
            <person name="Subramanian S."/>
        </authorList>
    </citation>
    <scope>NUCLEOTIDE SEQUENCE [LARGE SCALE GENOMIC DNA]</scope>
    <source>
        <strain evidence="1 2">DSM 14724</strain>
    </source>
</reference>
<dbReference type="AlphaFoldDB" id="A0A085W4D0"/>
<dbReference type="STRING" id="394096.DB31_3977"/>
<name>A0A085W4D0_9BACT</name>
<sequence length="458" mass="48102">MAQQVRPRLVAPPATLELGTVPVLREATGEVPLVNAGRAGLRVYGVRIQEADAPFRVLSVPESVSAGSEEGVRVAFVPPTEAVYRATLVVETDDMERGVVEVALTGEGRTAAALELEPAVLDFGRVPEGQAVARAFSLGARGTADLVLEDLRLALGTSEAFSLVGSVRTPAVIEQGSDVQLTVRCAAPVGASGALGGAVLLRTTAPGRREATVELRGSVNRAPVPVVVPLDTSEPGQQVVLDGTGSMDPDGDTPLTYQWVLRSRPVGAQAFIAEPAAARTVLRLDAAVPGEYEVELHVTDAAGARSVAPARAKVVAAPAQQLLVEMFWDNAVTDLDLHVLRDAGAALGSIPDDCHYANPRPDWGTLGVAQDDPELLRDALTGYGPEVFGYGEPAPGSYRLAVVFARENGAVDPRSTATVRVYERGVLKGEFRRMLSHQGDAWSVADVSWPAGVITEVP</sequence>
<protein>
    <recommendedName>
        <fullName evidence="3">PKD domain-containing protein</fullName>
    </recommendedName>
</protein>
<proteinExistence type="predicted"/>
<organism evidence="1 2">
    <name type="scientific">Hyalangium minutum</name>
    <dbReference type="NCBI Taxonomy" id="394096"/>
    <lineage>
        <taxon>Bacteria</taxon>
        <taxon>Pseudomonadati</taxon>
        <taxon>Myxococcota</taxon>
        <taxon>Myxococcia</taxon>
        <taxon>Myxococcales</taxon>
        <taxon>Cystobacterineae</taxon>
        <taxon>Archangiaceae</taxon>
        <taxon>Hyalangium</taxon>
    </lineage>
</organism>
<keyword evidence="2" id="KW-1185">Reference proteome</keyword>
<evidence type="ECO:0008006" key="3">
    <source>
        <dbReference type="Google" id="ProtNLM"/>
    </source>
</evidence>
<comment type="caution">
    <text evidence="1">The sequence shown here is derived from an EMBL/GenBank/DDBJ whole genome shotgun (WGS) entry which is preliminary data.</text>
</comment>
<evidence type="ECO:0000313" key="1">
    <source>
        <dbReference type="EMBL" id="KFE62543.1"/>
    </source>
</evidence>
<dbReference type="NCBIfam" id="NF012200">
    <property type="entry name" value="choice_anch_D"/>
    <property type="match status" value="2"/>
</dbReference>
<dbReference type="InterPro" id="IPR013783">
    <property type="entry name" value="Ig-like_fold"/>
</dbReference>
<accession>A0A085W4D0</accession>
<dbReference type="Proteomes" id="UP000028725">
    <property type="component" value="Unassembled WGS sequence"/>
</dbReference>
<dbReference type="Gene3D" id="2.60.40.10">
    <property type="entry name" value="Immunoglobulins"/>
    <property type="match status" value="3"/>
</dbReference>